<dbReference type="PROSITE" id="PS50977">
    <property type="entry name" value="HTH_TETR_2"/>
    <property type="match status" value="1"/>
</dbReference>
<dbReference type="Proteomes" id="UP000008914">
    <property type="component" value="Chromosome"/>
</dbReference>
<dbReference type="KEGG" id="ica:Intca_0535"/>
<dbReference type="InterPro" id="IPR009057">
    <property type="entry name" value="Homeodomain-like_sf"/>
</dbReference>
<dbReference type="HOGENOM" id="CLU_113325_0_0_11"/>
<evidence type="ECO:0000256" key="3">
    <source>
        <dbReference type="ARBA" id="ARBA00023163"/>
    </source>
</evidence>
<dbReference type="PANTHER" id="PTHR30055">
    <property type="entry name" value="HTH-TYPE TRANSCRIPTIONAL REGULATOR RUTR"/>
    <property type="match status" value="1"/>
</dbReference>
<dbReference type="InterPro" id="IPR050109">
    <property type="entry name" value="HTH-type_TetR-like_transc_reg"/>
</dbReference>
<keyword evidence="3" id="KW-0804">Transcription</keyword>
<keyword evidence="7" id="KW-1185">Reference proteome</keyword>
<dbReference type="STRING" id="710696.Intca_0535"/>
<dbReference type="InterPro" id="IPR001647">
    <property type="entry name" value="HTH_TetR"/>
</dbReference>
<reference evidence="6 7" key="1">
    <citation type="journal article" date="2010" name="Stand. Genomic Sci.">
        <title>Complete genome sequence of Intrasporangium calvum type strain (7 KIP).</title>
        <authorList>
            <person name="Del Rio T.G."/>
            <person name="Chertkov O."/>
            <person name="Yasawong M."/>
            <person name="Lucas S."/>
            <person name="Deshpande S."/>
            <person name="Cheng J.F."/>
            <person name="Detter C."/>
            <person name="Tapia R."/>
            <person name="Han C."/>
            <person name="Goodwin L."/>
            <person name="Pitluck S."/>
            <person name="Liolios K."/>
            <person name="Ivanova N."/>
            <person name="Mavromatis K."/>
            <person name="Pati A."/>
            <person name="Chen A."/>
            <person name="Palaniappan K."/>
            <person name="Land M."/>
            <person name="Hauser L."/>
            <person name="Chang Y.J."/>
            <person name="Jeffries C.D."/>
            <person name="Rohde M."/>
            <person name="Pukall R."/>
            <person name="Sikorski J."/>
            <person name="Goker M."/>
            <person name="Woyke T."/>
            <person name="Bristow J."/>
            <person name="Eisen J.A."/>
            <person name="Markowitz V."/>
            <person name="Hugenholtz P."/>
            <person name="Kyrpides N.C."/>
            <person name="Klenk H.P."/>
            <person name="Lapidus A."/>
        </authorList>
    </citation>
    <scope>NUCLEOTIDE SEQUENCE [LARGE SCALE GENOMIC DNA]</scope>
    <source>
        <strain evidence="7">ATCC 23552 / DSM 43043 / JCM 3097 / NBRC 12989 / 7 KIP</strain>
    </source>
</reference>
<evidence type="ECO:0000313" key="6">
    <source>
        <dbReference type="EMBL" id="ADU47080.1"/>
    </source>
</evidence>
<dbReference type="Gene3D" id="1.10.357.10">
    <property type="entry name" value="Tetracycline Repressor, domain 2"/>
    <property type="match status" value="1"/>
</dbReference>
<evidence type="ECO:0000259" key="5">
    <source>
        <dbReference type="PROSITE" id="PS50977"/>
    </source>
</evidence>
<keyword evidence="2 4" id="KW-0238">DNA-binding</keyword>
<name>E6S9A4_INTC7</name>
<evidence type="ECO:0000256" key="2">
    <source>
        <dbReference type="ARBA" id="ARBA00023125"/>
    </source>
</evidence>
<organism evidence="6 7">
    <name type="scientific">Intrasporangium calvum (strain ATCC 23552 / DSM 43043 / JCM 3097 / NBRC 12989 / NCIMB 10167 / NRRL B-3866 / 7 KIP)</name>
    <dbReference type="NCBI Taxonomy" id="710696"/>
    <lineage>
        <taxon>Bacteria</taxon>
        <taxon>Bacillati</taxon>
        <taxon>Actinomycetota</taxon>
        <taxon>Actinomycetes</taxon>
        <taxon>Micrococcales</taxon>
        <taxon>Intrasporangiaceae</taxon>
        <taxon>Intrasporangium</taxon>
    </lineage>
</organism>
<evidence type="ECO:0000256" key="4">
    <source>
        <dbReference type="PROSITE-ProRule" id="PRU00335"/>
    </source>
</evidence>
<dbReference type="AlphaFoldDB" id="E6S9A4"/>
<protein>
    <submittedName>
        <fullName evidence="6">Regulatory protein TetR</fullName>
    </submittedName>
</protein>
<dbReference type="OrthoDB" id="3539650at2"/>
<evidence type="ECO:0000313" key="7">
    <source>
        <dbReference type="Proteomes" id="UP000008914"/>
    </source>
</evidence>
<dbReference type="GO" id="GO:0003700">
    <property type="term" value="F:DNA-binding transcription factor activity"/>
    <property type="evidence" value="ECO:0007669"/>
    <property type="project" value="TreeGrafter"/>
</dbReference>
<sequence length="213" mass="22864">MATTAARAAPLPPTERREALIDVFLDLARRHGRVPTTSEIAGAAGVAEGTIFRVFPSKDALQTAAVEAAFCPASARRDFVAIDRSQPMRDRLVAFAASLQRRIRDVLDLMGALGLSQPPPLHQHAACLETGRHVPSEPSADCAALHVDLFEAVLDLVDPDAITVTPHQLLHRIRLLSFSGSHPGIAHGELLTPEEVVDTVLYGVCARPGPIRD</sequence>
<dbReference type="GO" id="GO:0000976">
    <property type="term" value="F:transcription cis-regulatory region binding"/>
    <property type="evidence" value="ECO:0007669"/>
    <property type="project" value="TreeGrafter"/>
</dbReference>
<dbReference type="EMBL" id="CP002343">
    <property type="protein sequence ID" value="ADU47080.1"/>
    <property type="molecule type" value="Genomic_DNA"/>
</dbReference>
<gene>
    <name evidence="6" type="ordered locus">Intca_0535</name>
</gene>
<dbReference type="RefSeq" id="WP_013491401.1">
    <property type="nucleotide sequence ID" value="NC_014830.1"/>
</dbReference>
<dbReference type="eggNOG" id="COG1309">
    <property type="taxonomic scope" value="Bacteria"/>
</dbReference>
<feature type="domain" description="HTH tetR-type" evidence="5">
    <location>
        <begin position="14"/>
        <end position="73"/>
    </location>
</feature>
<dbReference type="SUPFAM" id="SSF46689">
    <property type="entry name" value="Homeodomain-like"/>
    <property type="match status" value="1"/>
</dbReference>
<dbReference type="PANTHER" id="PTHR30055:SF234">
    <property type="entry name" value="HTH-TYPE TRANSCRIPTIONAL REGULATOR BETI"/>
    <property type="match status" value="1"/>
</dbReference>
<proteinExistence type="predicted"/>
<dbReference type="Pfam" id="PF00440">
    <property type="entry name" value="TetR_N"/>
    <property type="match status" value="1"/>
</dbReference>
<keyword evidence="1" id="KW-0805">Transcription regulation</keyword>
<accession>E6S9A4</accession>
<feature type="DNA-binding region" description="H-T-H motif" evidence="4">
    <location>
        <begin position="36"/>
        <end position="55"/>
    </location>
</feature>
<evidence type="ECO:0000256" key="1">
    <source>
        <dbReference type="ARBA" id="ARBA00023015"/>
    </source>
</evidence>